<protein>
    <recommendedName>
        <fullName evidence="5">Nucleotidyltransferase</fullName>
    </recommendedName>
</protein>
<accession>A0AAC9MVH3</accession>
<sequence length="207" mass="23278">MTMVKKEAPQALLNSVLVWCPELPDGAIIAGGFIRAYFAGETPSDLDLYFRNEDAVIKAIDVLKTTKWSIVAETQRAITFEKDKKIVQVITYLFGEPEEIIKAFDFTICAAALFVDSADEKWRLLIHNDFFEHLAGRLLVFTGSPLPLASLKRAIKYVQRGYHICDENLISLARAIAETIDFENSEEAEKHIDGMDPGGERRIRAVD</sequence>
<organism evidence="1 3">
    <name type="scientific">Neomoorella thermoacetica</name>
    <name type="common">Clostridium thermoaceticum</name>
    <dbReference type="NCBI Taxonomy" id="1525"/>
    <lineage>
        <taxon>Bacteria</taxon>
        <taxon>Bacillati</taxon>
        <taxon>Bacillota</taxon>
        <taxon>Clostridia</taxon>
        <taxon>Neomoorellales</taxon>
        <taxon>Neomoorellaceae</taxon>
        <taxon>Neomoorella</taxon>
    </lineage>
</organism>
<reference evidence="2 4" key="2">
    <citation type="submission" date="2019-05" db="EMBL/GenBank/DDBJ databases">
        <title>Genome sequence of Moorella thermoacetica ATCC 33924.</title>
        <authorList>
            <person name="Poehlein A."/>
            <person name="Bengelsdorf F.R."/>
            <person name="Duerre P."/>
            <person name="Daniel R."/>
        </authorList>
    </citation>
    <scope>NUCLEOTIDE SEQUENCE [LARGE SCALE GENOMIC DNA]</scope>
    <source>
        <strain evidence="2 4">ATCC 33924</strain>
    </source>
</reference>
<evidence type="ECO:0000313" key="1">
    <source>
        <dbReference type="EMBL" id="AOQ24646.1"/>
    </source>
</evidence>
<dbReference type="Proteomes" id="UP000094598">
    <property type="component" value="Chromosome"/>
</dbReference>
<proteinExistence type="predicted"/>
<reference evidence="1 3" key="1">
    <citation type="submission" date="2016-08" db="EMBL/GenBank/DDBJ databases">
        <title>Moorella thermoacetica DSM 103132.</title>
        <authorList>
            <person name="Jendresen C.B."/>
            <person name="Redl S.M."/>
            <person name="Jensen T.O."/>
            <person name="Nielsen A.T."/>
        </authorList>
    </citation>
    <scope>NUCLEOTIDE SEQUENCE [LARGE SCALE GENOMIC DNA]</scope>
    <source>
        <strain evidence="1 3">DSM 103132</strain>
    </source>
</reference>
<dbReference type="Proteomes" id="UP000322283">
    <property type="component" value="Unassembled WGS sequence"/>
</dbReference>
<dbReference type="AlphaFoldDB" id="A0AAC9MVH3"/>
<keyword evidence="4" id="KW-1185">Reference proteome</keyword>
<name>A0AAC9MVH3_NEOTH</name>
<dbReference type="EMBL" id="CP017019">
    <property type="protein sequence ID" value="AOQ24646.1"/>
    <property type="molecule type" value="Genomic_DNA"/>
</dbReference>
<dbReference type="EMBL" id="VCDX01000006">
    <property type="protein sequence ID" value="TYL12749.1"/>
    <property type="molecule type" value="Genomic_DNA"/>
</dbReference>
<dbReference type="Pfam" id="PF26128">
    <property type="entry name" value="Gad2"/>
    <property type="match status" value="1"/>
</dbReference>
<evidence type="ECO:0008006" key="5">
    <source>
        <dbReference type="Google" id="ProtNLM"/>
    </source>
</evidence>
<dbReference type="RefSeq" id="WP_069590405.1">
    <property type="nucleotide sequence ID" value="NZ_CP017019.1"/>
</dbReference>
<evidence type="ECO:0000313" key="2">
    <source>
        <dbReference type="EMBL" id="TYL12749.1"/>
    </source>
</evidence>
<gene>
    <name evidence="1" type="ORF">Maut_02218</name>
    <name evidence="2" type="ORF">MTAT_19910</name>
</gene>
<evidence type="ECO:0000313" key="3">
    <source>
        <dbReference type="Proteomes" id="UP000094598"/>
    </source>
</evidence>
<evidence type="ECO:0000313" key="4">
    <source>
        <dbReference type="Proteomes" id="UP000322283"/>
    </source>
</evidence>